<name>K6FGY6_9BACT</name>
<keyword evidence="1" id="KW-0732">Signal</keyword>
<dbReference type="SUPFAM" id="SSF103515">
    <property type="entry name" value="Autotransporter"/>
    <property type="match status" value="1"/>
</dbReference>
<dbReference type="Gene3D" id="2.160.20.20">
    <property type="match status" value="2"/>
</dbReference>
<gene>
    <name evidence="3" type="ORF">B193_3430</name>
</gene>
<dbReference type="EMBL" id="ALAO01000329">
    <property type="protein sequence ID" value="EKO37882.1"/>
    <property type="molecule type" value="Genomic_DNA"/>
</dbReference>
<evidence type="ECO:0000256" key="1">
    <source>
        <dbReference type="ARBA" id="ARBA00022729"/>
    </source>
</evidence>
<protein>
    <submittedName>
        <fullName evidence="3">Autotransporter-associated beta strand repeat containing protein</fullName>
    </submittedName>
</protein>
<dbReference type="Pfam" id="PF12951">
    <property type="entry name" value="PATR"/>
    <property type="match status" value="5"/>
</dbReference>
<dbReference type="Pfam" id="PF03797">
    <property type="entry name" value="Autotransporter"/>
    <property type="match status" value="1"/>
</dbReference>
<evidence type="ECO:0000313" key="4">
    <source>
        <dbReference type="Proteomes" id="UP000006272"/>
    </source>
</evidence>
<sequence>GVISGEGTLTKSGSGTLVLSGTNTYSGATAITGGSLSISSAGNLQGTSSVTLDGGTLQATSTLTLGKAIALGSGGGVLDIVTSGDVLTLSGAISGSGSLTKTGSGTLTLSGTNDYSGGTTISAGTLSISSAGNLQGTSGVTLAGGTLQATSTLTLNKSIALGSGGGAFEVANSSDTLTISGVITDAVSGTAGSLTKTGSGTLYLTGVNTYTGGTNIHGGTVNIVADANLGDASGGLTLDGGILQIGADVASSRAVTLGSGGGSFDTNGHDLTLNGTVSGSGGLTKTGSGTLTLSGDAAYTGPTAIQAGTLSLGGSCSSSSMAVASGATLNFAPTKDVTYAGSITGSGHVTKTGDDPLTLSGDNSGFTGDLTLAAGTLSVSNDNNLGASTASLAFNGGTLATTADMTIAQPFAVNAGGGVLENSGNALTLANSLSGSGNLTLTGSGTTNLGASFDGSAYSGTLSVNGGTLHLVDGETLGGTLTITSGGTLNGVGTVGNLNVSGVIAPGNSPGVITVTGDFVQSATGVYACQLTPTANDLIAVTGNATLSGTISIQPEYTYYNSGTVWIVLTTQTGRVSGTYSTVTYGATPENWIFVPVYSANAVTIILERQSYSTSSTSSQASSVGVSLDAVAYNATGEMASLIKNLDYSYGTTTGYSPANALTNYALNVLSAEVYDVFSQNVFAAGRLLTAAQHAGLHEGEEGVGQGFASPLEIGPASLASQNNQYGLGLGLDTTGGGASSLSLGRFGVFVRPIGMRAFQQGSSSQTGYAAVSGGITGGVTYRPTSELTLALAPGFVTQSINIHSEGGGQGTITDWSLGLLAAYRSGPWHADAGLRGAYNAFRSSRSLPLPSGSYTAKGNWDGWNVNVSTGGGYDFVVGDYTFGPLAAASWQRLHENAFKERGAGTLGQSVRARDTQALNTVLGARVARTFETPAGDVTPEVRLGWSAQWLGESQNIVASFIGSPGSAYQVKSANHAYHSALVDVGVSMRVSSKLTATARAGVELLRPGYESQAASIGLKYTF</sequence>
<feature type="domain" description="Autotransporter" evidence="2">
    <location>
        <begin position="742"/>
        <end position="1023"/>
    </location>
</feature>
<dbReference type="InterPro" id="IPR013425">
    <property type="entry name" value="Autotrns_rpt"/>
</dbReference>
<dbReference type="PANTHER" id="PTHR35037">
    <property type="entry name" value="C-TERMINAL REGION OF AIDA-LIKE PROTEIN"/>
    <property type="match status" value="1"/>
</dbReference>
<dbReference type="AlphaFoldDB" id="K6FGY6"/>
<dbReference type="InterPro" id="IPR011050">
    <property type="entry name" value="Pectin_lyase_fold/virulence"/>
</dbReference>
<reference evidence="3 4" key="1">
    <citation type="submission" date="2012-07" db="EMBL/GenBank/DDBJ databases">
        <title>Draft genome sequence of Desulfovibrio magneticus str. Maddingley MBC34 obtained from a metagenomic sequence of a methanogenic enrichment isolated from coal-seam formation water in Victoria, Australia.</title>
        <authorList>
            <person name="Greenfield P."/>
            <person name="Hendry P."/>
            <person name="Li D."/>
            <person name="Rosewarne C.P."/>
            <person name="Tran-Dinh N."/>
            <person name="Elbourne L.D.H."/>
            <person name="Paulsen I.T."/>
            <person name="Midgley D.J."/>
        </authorList>
    </citation>
    <scope>NUCLEOTIDE SEQUENCE [LARGE SCALE GENOMIC DNA]</scope>
    <source>
        <strain evidence="4">Maddingley MBC34</strain>
    </source>
</reference>
<dbReference type="SMART" id="SM00869">
    <property type="entry name" value="Autotransporter"/>
    <property type="match status" value="1"/>
</dbReference>
<dbReference type="Gene3D" id="2.40.128.130">
    <property type="entry name" value="Autotransporter beta-domain"/>
    <property type="match status" value="1"/>
</dbReference>
<comment type="caution">
    <text evidence="3">The sequence shown here is derived from an EMBL/GenBank/DDBJ whole genome shotgun (WGS) entry which is preliminary data.</text>
</comment>
<dbReference type="Proteomes" id="UP000006272">
    <property type="component" value="Unassembled WGS sequence"/>
</dbReference>
<dbReference type="NCBIfam" id="TIGR02601">
    <property type="entry name" value="autotrns_rpt"/>
    <property type="match status" value="5"/>
</dbReference>
<dbReference type="PANTHER" id="PTHR35037:SF3">
    <property type="entry name" value="C-TERMINAL REGION OF AIDA-LIKE PROTEIN"/>
    <property type="match status" value="1"/>
</dbReference>
<evidence type="ECO:0000259" key="2">
    <source>
        <dbReference type="PROSITE" id="PS51208"/>
    </source>
</evidence>
<evidence type="ECO:0000313" key="3">
    <source>
        <dbReference type="EMBL" id="EKO37882.1"/>
    </source>
</evidence>
<proteinExistence type="predicted"/>
<dbReference type="InterPro" id="IPR036709">
    <property type="entry name" value="Autotransporte_beta_dom_sf"/>
</dbReference>
<dbReference type="PROSITE" id="PS51208">
    <property type="entry name" value="AUTOTRANSPORTER"/>
    <property type="match status" value="1"/>
</dbReference>
<dbReference type="PATRIC" id="fig|1206767.3.peg.3355"/>
<organism evidence="3 4">
    <name type="scientific">Solidesulfovibrio magneticus str. Maddingley MBC34</name>
    <dbReference type="NCBI Taxonomy" id="1206767"/>
    <lineage>
        <taxon>Bacteria</taxon>
        <taxon>Pseudomonadati</taxon>
        <taxon>Thermodesulfobacteriota</taxon>
        <taxon>Desulfovibrionia</taxon>
        <taxon>Desulfovibrionales</taxon>
        <taxon>Desulfovibrionaceae</taxon>
        <taxon>Solidesulfovibrio</taxon>
    </lineage>
</organism>
<accession>K6FGY6</accession>
<dbReference type="InterPro" id="IPR005546">
    <property type="entry name" value="Autotransporte_beta"/>
</dbReference>
<dbReference type="InterPro" id="IPR012332">
    <property type="entry name" value="Autotransporter_pectin_lyase_C"/>
</dbReference>
<dbReference type="SUPFAM" id="SSF51126">
    <property type="entry name" value="Pectin lyase-like"/>
    <property type="match status" value="4"/>
</dbReference>
<dbReference type="InterPro" id="IPR051551">
    <property type="entry name" value="Autotransporter_adhesion"/>
</dbReference>
<feature type="non-terminal residue" evidence="3">
    <location>
        <position position="1"/>
    </location>
</feature>